<dbReference type="Proteomes" id="UP001157502">
    <property type="component" value="Chromosome 8"/>
</dbReference>
<keyword evidence="2" id="KW-1185">Reference proteome</keyword>
<organism evidence="1 2">
    <name type="scientific">Dallia pectoralis</name>
    <name type="common">Alaska blackfish</name>
    <dbReference type="NCBI Taxonomy" id="75939"/>
    <lineage>
        <taxon>Eukaryota</taxon>
        <taxon>Metazoa</taxon>
        <taxon>Chordata</taxon>
        <taxon>Craniata</taxon>
        <taxon>Vertebrata</taxon>
        <taxon>Euteleostomi</taxon>
        <taxon>Actinopterygii</taxon>
        <taxon>Neopterygii</taxon>
        <taxon>Teleostei</taxon>
        <taxon>Protacanthopterygii</taxon>
        <taxon>Esociformes</taxon>
        <taxon>Umbridae</taxon>
        <taxon>Dallia</taxon>
    </lineage>
</organism>
<dbReference type="EMBL" id="CM055735">
    <property type="protein sequence ID" value="KAJ8007840.1"/>
    <property type="molecule type" value="Genomic_DNA"/>
</dbReference>
<reference evidence="1" key="1">
    <citation type="submission" date="2021-05" db="EMBL/GenBank/DDBJ databases">
        <authorList>
            <person name="Pan Q."/>
            <person name="Jouanno E."/>
            <person name="Zahm M."/>
            <person name="Klopp C."/>
            <person name="Cabau C."/>
            <person name="Louis A."/>
            <person name="Berthelot C."/>
            <person name="Parey E."/>
            <person name="Roest Crollius H."/>
            <person name="Montfort J."/>
            <person name="Robinson-Rechavi M."/>
            <person name="Bouchez O."/>
            <person name="Lampietro C."/>
            <person name="Lopez Roques C."/>
            <person name="Donnadieu C."/>
            <person name="Postlethwait J."/>
            <person name="Bobe J."/>
            <person name="Dillon D."/>
            <person name="Chandos A."/>
            <person name="von Hippel F."/>
            <person name="Guiguen Y."/>
        </authorList>
    </citation>
    <scope>NUCLEOTIDE SEQUENCE</scope>
    <source>
        <strain evidence="1">YG-Jan2019</strain>
    </source>
</reference>
<sequence length="338" mass="37433">MDPAEHEQLRNAVCLQGVVIGNQKVLLQGVMAGLKDVSERHDQTYQALLAQFQALAASLTPTAPPANPSNMVPEPASAPPAAANPHEPRLPSPERYDGDPETCRSFICQCSLIFQLQPSTFPTERSRVAYLVTLTLGRARAWATAIWELQSSVCFSYEEFTAELRKVFDSPISGREAARKLLRIRQGTGGVSNYAIDFRTLAAESMWNTGSLFGAFLNGLSEEIKDELATRELPATLEALISLAIRMDSRLREREREQKELHGVKHALPFSPPSRQPGRSAEILRERTKAVQPEPMQLGRAKLSLAERQRRIASRSCLYCGELGHFIATCPLKGQARQ</sequence>
<accession>A0ACC2GWQ2</accession>
<gene>
    <name evidence="1" type="ORF">DPEC_G00098370</name>
</gene>
<name>A0ACC2GWQ2_DALPE</name>
<evidence type="ECO:0000313" key="2">
    <source>
        <dbReference type="Proteomes" id="UP001157502"/>
    </source>
</evidence>
<comment type="caution">
    <text evidence="1">The sequence shown here is derived from an EMBL/GenBank/DDBJ whole genome shotgun (WGS) entry which is preliminary data.</text>
</comment>
<protein>
    <submittedName>
        <fullName evidence="1">Uncharacterized protein</fullName>
    </submittedName>
</protein>
<proteinExistence type="predicted"/>
<evidence type="ECO:0000313" key="1">
    <source>
        <dbReference type="EMBL" id="KAJ8007840.1"/>
    </source>
</evidence>